<dbReference type="EMBL" id="LJOW01000107">
    <property type="protein sequence ID" value="OBQ42389.1"/>
    <property type="molecule type" value="Genomic_DNA"/>
</dbReference>
<gene>
    <name evidence="1" type="ORF">AN484_18020</name>
</gene>
<proteinExistence type="predicted"/>
<protein>
    <submittedName>
        <fullName evidence="1">Uncharacterized protein</fullName>
    </submittedName>
</protein>
<comment type="caution">
    <text evidence="1">The sequence shown here is derived from an EMBL/GenBank/DDBJ whole genome shotgun (WGS) entry which is preliminary data.</text>
</comment>
<accession>A0A1B7WZ51</accession>
<name>A0A1B7WZ51_APHFL</name>
<dbReference type="AlphaFoldDB" id="A0A1B7WZ51"/>
<organism evidence="1 2">
    <name type="scientific">Aphanizomenon flos-aquae WA102</name>
    <dbReference type="NCBI Taxonomy" id="1710896"/>
    <lineage>
        <taxon>Bacteria</taxon>
        <taxon>Bacillati</taxon>
        <taxon>Cyanobacteriota</taxon>
        <taxon>Cyanophyceae</taxon>
        <taxon>Nostocales</taxon>
        <taxon>Aphanizomenonaceae</taxon>
        <taxon>Aphanizomenon</taxon>
    </lineage>
</organism>
<dbReference type="Proteomes" id="UP000092093">
    <property type="component" value="Unassembled WGS sequence"/>
</dbReference>
<sequence>METTFKPLRSFSFEIEDMNRPVDFVTVYAYSEDVAKQNFIEIVEQEYNYNALSYSIEDEGELGVLPTEAFDSKYDCYNPFGDEGSFIDKWDYYTQVAEISNKTPLNVWSVFDDTSIVCGMYNIDVIGYHITTEPGTERETYSHYEGEAHF</sequence>
<evidence type="ECO:0000313" key="1">
    <source>
        <dbReference type="EMBL" id="OBQ42389.1"/>
    </source>
</evidence>
<evidence type="ECO:0000313" key="2">
    <source>
        <dbReference type="Proteomes" id="UP000092093"/>
    </source>
</evidence>
<reference evidence="1 2" key="1">
    <citation type="submission" date="2015-09" db="EMBL/GenBank/DDBJ databases">
        <title>Aphanizomenon flos-aquae WA102.</title>
        <authorList>
            <person name="Driscoll C."/>
        </authorList>
    </citation>
    <scope>NUCLEOTIDE SEQUENCE [LARGE SCALE GENOMIC DNA]</scope>
    <source>
        <strain evidence="1">WA102</strain>
    </source>
</reference>